<organism evidence="1 2">
    <name type="scientific">Brassica napus</name>
    <name type="common">Rape</name>
    <dbReference type="NCBI Taxonomy" id="3708"/>
    <lineage>
        <taxon>Eukaryota</taxon>
        <taxon>Viridiplantae</taxon>
        <taxon>Streptophyta</taxon>
        <taxon>Embryophyta</taxon>
        <taxon>Tracheophyta</taxon>
        <taxon>Spermatophyta</taxon>
        <taxon>Magnoliopsida</taxon>
        <taxon>eudicotyledons</taxon>
        <taxon>Gunneridae</taxon>
        <taxon>Pentapetalae</taxon>
        <taxon>rosids</taxon>
        <taxon>malvids</taxon>
        <taxon>Brassicales</taxon>
        <taxon>Brassicaceae</taxon>
        <taxon>Brassiceae</taxon>
        <taxon>Brassica</taxon>
    </lineage>
</organism>
<proteinExistence type="predicted"/>
<evidence type="ECO:0000313" key="2">
    <source>
        <dbReference type="Proteomes" id="UP000824890"/>
    </source>
</evidence>
<reference evidence="1 2" key="1">
    <citation type="submission" date="2021-05" db="EMBL/GenBank/DDBJ databases">
        <title>Genome Assembly of Synthetic Allotetraploid Brassica napus Reveals Homoeologous Exchanges between Subgenomes.</title>
        <authorList>
            <person name="Davis J.T."/>
        </authorList>
    </citation>
    <scope>NUCLEOTIDE SEQUENCE [LARGE SCALE GENOMIC DNA]</scope>
    <source>
        <strain evidence="2">cv. Da-Ae</strain>
        <tissue evidence="1">Seedling</tissue>
    </source>
</reference>
<name>A0ABQ7ZQ87_BRANA</name>
<comment type="caution">
    <text evidence="1">The sequence shown here is derived from an EMBL/GenBank/DDBJ whole genome shotgun (WGS) entry which is preliminary data.</text>
</comment>
<sequence>MHDNLRSHDSLCFCSVLSLKIRHRGRIEMKSQPELLPNSSPVSKLVSGKRFVSGKRWLYSTGFAGFRPRESGDSDSTVLSPASSPFYRFGLYGGVWSRCFSDSGVVPLELLSVEESRRNRWVRWSQFLACSVETIGGFVFPGDVFSVPVAVV</sequence>
<protein>
    <submittedName>
        <fullName evidence="1">Uncharacterized protein</fullName>
    </submittedName>
</protein>
<gene>
    <name evidence="1" type="ORF">HID58_058498</name>
</gene>
<evidence type="ECO:0000313" key="1">
    <source>
        <dbReference type="EMBL" id="KAH0882402.1"/>
    </source>
</evidence>
<dbReference type="EMBL" id="JAGKQM010000014">
    <property type="protein sequence ID" value="KAH0882402.1"/>
    <property type="molecule type" value="Genomic_DNA"/>
</dbReference>
<dbReference type="Proteomes" id="UP000824890">
    <property type="component" value="Unassembled WGS sequence"/>
</dbReference>
<keyword evidence="2" id="KW-1185">Reference proteome</keyword>
<accession>A0ABQ7ZQ87</accession>